<gene>
    <name evidence="1" type="ordered locus">Hoch_3111</name>
</gene>
<dbReference type="AlphaFoldDB" id="D0LSB4"/>
<evidence type="ECO:0000313" key="2">
    <source>
        <dbReference type="Proteomes" id="UP000001880"/>
    </source>
</evidence>
<dbReference type="KEGG" id="hoh:Hoch_3111"/>
<dbReference type="EMBL" id="CP001804">
    <property type="protein sequence ID" value="ACY15613.1"/>
    <property type="molecule type" value="Genomic_DNA"/>
</dbReference>
<dbReference type="HOGENOM" id="CLU_3382177_0_0_7"/>
<reference evidence="1 2" key="1">
    <citation type="journal article" date="2010" name="Stand. Genomic Sci.">
        <title>Complete genome sequence of Haliangium ochraceum type strain (SMP-2).</title>
        <authorList>
            <consortium name="US DOE Joint Genome Institute (JGI-PGF)"/>
            <person name="Ivanova N."/>
            <person name="Daum C."/>
            <person name="Lang E."/>
            <person name="Abt B."/>
            <person name="Kopitz M."/>
            <person name="Saunders E."/>
            <person name="Lapidus A."/>
            <person name="Lucas S."/>
            <person name="Glavina Del Rio T."/>
            <person name="Nolan M."/>
            <person name="Tice H."/>
            <person name="Copeland A."/>
            <person name="Cheng J.F."/>
            <person name="Chen F."/>
            <person name="Bruce D."/>
            <person name="Goodwin L."/>
            <person name="Pitluck S."/>
            <person name="Mavromatis K."/>
            <person name="Pati A."/>
            <person name="Mikhailova N."/>
            <person name="Chen A."/>
            <person name="Palaniappan K."/>
            <person name="Land M."/>
            <person name="Hauser L."/>
            <person name="Chang Y.J."/>
            <person name="Jeffries C.D."/>
            <person name="Detter J.C."/>
            <person name="Brettin T."/>
            <person name="Rohde M."/>
            <person name="Goker M."/>
            <person name="Bristow J."/>
            <person name="Markowitz V."/>
            <person name="Eisen J.A."/>
            <person name="Hugenholtz P."/>
            <person name="Kyrpides N.C."/>
            <person name="Klenk H.P."/>
        </authorList>
    </citation>
    <scope>NUCLEOTIDE SEQUENCE [LARGE SCALE GENOMIC DNA]</scope>
    <source>
        <strain evidence="2">DSM 14365 / CIP 107738 / JCM 11303 / AJ 13395 / SMP-2</strain>
    </source>
</reference>
<accession>D0LSB4</accession>
<keyword evidence="2" id="KW-1185">Reference proteome</keyword>
<organism evidence="1 2">
    <name type="scientific">Haliangium ochraceum (strain DSM 14365 / JCM 11303 / SMP-2)</name>
    <dbReference type="NCBI Taxonomy" id="502025"/>
    <lineage>
        <taxon>Bacteria</taxon>
        <taxon>Pseudomonadati</taxon>
        <taxon>Myxococcota</taxon>
        <taxon>Polyangia</taxon>
        <taxon>Haliangiales</taxon>
        <taxon>Kofleriaceae</taxon>
        <taxon>Haliangium</taxon>
    </lineage>
</organism>
<proteinExistence type="predicted"/>
<dbReference type="Proteomes" id="UP000001880">
    <property type="component" value="Chromosome"/>
</dbReference>
<evidence type="ECO:0000313" key="1">
    <source>
        <dbReference type="EMBL" id="ACY15613.1"/>
    </source>
</evidence>
<sequence length="33" mass="3280">MVHALVTRRGDDAPLLPRALAIAAPLVAAGDAG</sequence>
<name>D0LSB4_HALO1</name>
<protein>
    <submittedName>
        <fullName evidence="1">Uncharacterized protein</fullName>
    </submittedName>
</protein>